<dbReference type="EMBL" id="NQXA01000003">
    <property type="protein sequence ID" value="PHQ29853.1"/>
    <property type="molecule type" value="Genomic_DNA"/>
</dbReference>
<evidence type="ECO:0000313" key="2">
    <source>
        <dbReference type="Proteomes" id="UP000229433"/>
    </source>
</evidence>
<evidence type="ECO:0000313" key="1">
    <source>
        <dbReference type="EMBL" id="PHQ29853.1"/>
    </source>
</evidence>
<proteinExistence type="predicted"/>
<gene>
    <name evidence="1" type="ORF">CJ305_07745</name>
</gene>
<dbReference type="AlphaFoldDB" id="A0A2G1VST9"/>
<protein>
    <submittedName>
        <fullName evidence="1">Uncharacterized protein</fullName>
    </submittedName>
</protein>
<keyword evidence="2" id="KW-1185">Reference proteome</keyword>
<comment type="caution">
    <text evidence="1">The sequence shown here is derived from an EMBL/GenBank/DDBJ whole genome shotgun (WGS) entry which is preliminary data.</text>
</comment>
<name>A0A2G1VST9_9FLAO</name>
<sequence>MYLYPFDKKHLLYGETLASEIKEQICSFISECRNFKRISSKFLNVNVIKVLLVAFLSFTCSAQEALFDRVLGTEPAKTLDTLVADFENNFLKKNYPDLQTTDAYRQFLMDVRNENQFAFGISKEARKRFATSTLRYKVYKYPDSVWILPNSSYDRIESDSISILRSDFPYIKARYKYKLADGSYEYTYSRGGNIELINEAKYDSIIAAALKQPEFNTVGSYMQALEAINHFSPFLTKFYEVKLSSGFLHPYMAGAFVTRGADLEDEVIRKIIVLEFAY</sequence>
<organism evidence="1 2">
    <name type="scientific">Leeuwenhoekiella nanhaiensis</name>
    <dbReference type="NCBI Taxonomy" id="1655491"/>
    <lineage>
        <taxon>Bacteria</taxon>
        <taxon>Pseudomonadati</taxon>
        <taxon>Bacteroidota</taxon>
        <taxon>Flavobacteriia</taxon>
        <taxon>Flavobacteriales</taxon>
        <taxon>Flavobacteriaceae</taxon>
        <taxon>Leeuwenhoekiella</taxon>
    </lineage>
</organism>
<accession>A0A2G1VST9</accession>
<dbReference type="Proteomes" id="UP000229433">
    <property type="component" value="Unassembled WGS sequence"/>
</dbReference>
<reference evidence="1 2" key="1">
    <citation type="submission" date="2017-08" db="EMBL/GenBank/DDBJ databases">
        <title>The whole genome shortgun sequences of strain Leeuwenhoekiella nanhaiensis G18 from the South China Sea.</title>
        <authorList>
            <person name="Liu Q."/>
        </authorList>
    </citation>
    <scope>NUCLEOTIDE SEQUENCE [LARGE SCALE GENOMIC DNA]</scope>
    <source>
        <strain evidence="1 2">G18</strain>
    </source>
</reference>